<dbReference type="Pfam" id="PF00628">
    <property type="entry name" value="PHD"/>
    <property type="match status" value="1"/>
</dbReference>
<feature type="compositionally biased region" description="Low complexity" evidence="5">
    <location>
        <begin position="2417"/>
        <end position="2431"/>
    </location>
</feature>
<evidence type="ECO:0008006" key="10">
    <source>
        <dbReference type="Google" id="ProtNLM"/>
    </source>
</evidence>
<feature type="region of interest" description="Disordered" evidence="5">
    <location>
        <begin position="589"/>
        <end position="629"/>
    </location>
</feature>
<feature type="compositionally biased region" description="Basic and acidic residues" evidence="5">
    <location>
        <begin position="2512"/>
        <end position="2531"/>
    </location>
</feature>
<feature type="compositionally biased region" description="Polar residues" evidence="5">
    <location>
        <begin position="2244"/>
        <end position="2262"/>
    </location>
</feature>
<feature type="region of interest" description="Disordered" evidence="5">
    <location>
        <begin position="1"/>
        <end position="53"/>
    </location>
</feature>
<dbReference type="InterPro" id="IPR001965">
    <property type="entry name" value="Znf_PHD"/>
</dbReference>
<dbReference type="CDD" id="cd16635">
    <property type="entry name" value="mRING-HC-C3HC3D_PHRF1"/>
    <property type="match status" value="1"/>
</dbReference>
<feature type="region of interest" description="Disordered" evidence="5">
    <location>
        <begin position="1665"/>
        <end position="1697"/>
    </location>
</feature>
<dbReference type="SMART" id="SM00249">
    <property type="entry name" value="PHD"/>
    <property type="match status" value="1"/>
</dbReference>
<dbReference type="InterPro" id="IPR017907">
    <property type="entry name" value="Znf_RING_CS"/>
</dbReference>
<feature type="compositionally biased region" description="Basic and acidic residues" evidence="5">
    <location>
        <begin position="225"/>
        <end position="238"/>
    </location>
</feature>
<dbReference type="InterPro" id="IPR001841">
    <property type="entry name" value="Znf_RING"/>
</dbReference>
<feature type="compositionally biased region" description="Basic and acidic residues" evidence="5">
    <location>
        <begin position="2179"/>
        <end position="2202"/>
    </location>
</feature>
<feature type="region of interest" description="Disordered" evidence="5">
    <location>
        <begin position="2397"/>
        <end position="2438"/>
    </location>
</feature>
<dbReference type="Proteomes" id="UP001497382">
    <property type="component" value="Unassembled WGS sequence"/>
</dbReference>
<dbReference type="SUPFAM" id="SSF57850">
    <property type="entry name" value="RING/U-box"/>
    <property type="match status" value="1"/>
</dbReference>
<dbReference type="PROSITE" id="PS50016">
    <property type="entry name" value="ZF_PHD_2"/>
    <property type="match status" value="1"/>
</dbReference>
<feature type="compositionally biased region" description="Basic residues" evidence="5">
    <location>
        <begin position="298"/>
        <end position="312"/>
    </location>
</feature>
<feature type="compositionally biased region" description="Basic and acidic residues" evidence="5">
    <location>
        <begin position="2264"/>
        <end position="2323"/>
    </location>
</feature>
<reference evidence="8 9" key="1">
    <citation type="submission" date="2024-04" db="EMBL/GenBank/DDBJ databases">
        <authorList>
            <person name="Rising A."/>
            <person name="Reimegard J."/>
            <person name="Sonavane S."/>
            <person name="Akerstrom W."/>
            <person name="Nylinder S."/>
            <person name="Hedman E."/>
            <person name="Kallberg Y."/>
        </authorList>
    </citation>
    <scope>NUCLEOTIDE SEQUENCE [LARGE SCALE GENOMIC DNA]</scope>
</reference>
<keyword evidence="2 4" id="KW-0863">Zinc-finger</keyword>
<feature type="compositionally biased region" description="Low complexity" evidence="5">
    <location>
        <begin position="1796"/>
        <end position="1806"/>
    </location>
</feature>
<name>A0AAV2BIF9_9ARAC</name>
<evidence type="ECO:0000256" key="2">
    <source>
        <dbReference type="ARBA" id="ARBA00022771"/>
    </source>
</evidence>
<evidence type="ECO:0000256" key="5">
    <source>
        <dbReference type="SAM" id="MobiDB-lite"/>
    </source>
</evidence>
<keyword evidence="1" id="KW-0479">Metal-binding</keyword>
<evidence type="ECO:0000256" key="4">
    <source>
        <dbReference type="PROSITE-ProRule" id="PRU00175"/>
    </source>
</evidence>
<dbReference type="SMART" id="SM00184">
    <property type="entry name" value="RING"/>
    <property type="match status" value="1"/>
</dbReference>
<dbReference type="PANTHER" id="PTHR12618:SF20">
    <property type="entry name" value="PHD AND RING FINGER DOMAIN-CONTAINING PROTEIN 1"/>
    <property type="match status" value="1"/>
</dbReference>
<feature type="compositionally biased region" description="Basic and acidic residues" evidence="5">
    <location>
        <begin position="2233"/>
        <end position="2243"/>
    </location>
</feature>
<evidence type="ECO:0000256" key="3">
    <source>
        <dbReference type="ARBA" id="ARBA00022833"/>
    </source>
</evidence>
<feature type="compositionally biased region" description="Basic and acidic residues" evidence="5">
    <location>
        <begin position="2209"/>
        <end position="2219"/>
    </location>
</feature>
<dbReference type="Pfam" id="PF13639">
    <property type="entry name" value="zf-RING_2"/>
    <property type="match status" value="1"/>
</dbReference>
<feature type="compositionally biased region" description="Polar residues" evidence="5">
    <location>
        <begin position="2502"/>
        <end position="2511"/>
    </location>
</feature>
<feature type="compositionally biased region" description="Low complexity" evidence="5">
    <location>
        <begin position="353"/>
        <end position="365"/>
    </location>
</feature>
<feature type="compositionally biased region" description="Polar residues" evidence="5">
    <location>
        <begin position="2156"/>
        <end position="2175"/>
    </location>
</feature>
<keyword evidence="9" id="KW-1185">Reference proteome</keyword>
<dbReference type="SUPFAM" id="SSF57903">
    <property type="entry name" value="FYVE/PHD zinc finger"/>
    <property type="match status" value="1"/>
</dbReference>
<feature type="region of interest" description="Disordered" evidence="5">
    <location>
        <begin position="2142"/>
        <end position="2352"/>
    </location>
</feature>
<feature type="compositionally biased region" description="Low complexity" evidence="5">
    <location>
        <begin position="544"/>
        <end position="558"/>
    </location>
</feature>
<evidence type="ECO:0000259" key="6">
    <source>
        <dbReference type="PROSITE" id="PS50016"/>
    </source>
</evidence>
<feature type="compositionally biased region" description="Low complexity" evidence="5">
    <location>
        <begin position="313"/>
        <end position="325"/>
    </location>
</feature>
<evidence type="ECO:0000256" key="1">
    <source>
        <dbReference type="ARBA" id="ARBA00022723"/>
    </source>
</evidence>
<sequence>MSEAGGSGIYDAEYSDSDSDDESETGLSEESDSDSSDGSGIEEDDDDITEESQIVDVQEASGISSDEGGEKESCPICLNRFIGQDLGIPESCDHIFCLECIREWAKNINTCPIDRTEFNYVNLKSTPNGKILKKIKVKVQPKEPENALQQEATLCEVCHLGDREDRLLLCDACDLAYHCECLDPPLFHVPIEEWFCPPCSGILQNGAVAGPSVSRSRRVIPRTRASENVRTRVQDRRTRPAITRSPSNARKRTPQKRKRRAYRRSYKKVVTLARTKKNLMDGSKGKECPRSTAVIVTYRRRRRRRRKKRRVATKSASSSKSSARSVNKRISKHLGLIEPSTGGSIPDVKSKTKSSSKSIIPTSSPHYLFGNKNQLMDFNESFHEDAPGPSRRQQEVVASQPSSSLNILDSIMAGQKILHTKANDVIIKTDGSLVLKENKTKEKGISKKPLGFQKAKEKEVVKKLNPSEKEKGAIKKSNFYDNTKDQCRGIIKKSDVSNKAKSSRVTFGEPSNLGAIPKAQKHSERKPSPMLLAALARRRENEMSNQSVSDYKSSSSSSLERNATSVDSLQHSSLLNQSDHNLDVQTNIDKQKNSKQLSSSLKTKTNKNSSSYEAVNKSSNYSHESSFNKSVKANPIKSFDNTQNSDLSDSNSDYMSFSCIEPKKSRVKYETKNIRPLFKSENVKESPKHSCLSPKQELDNVSRLHDGAFSCSLENSRSARQSCTKNENMSSKGCMKKIEIQKFIKKEETNDILSEKLTVANSSPNTTILTSSETEINYADEDTMELISSQSLIQGDSDVLLTSFRDTKQLSFDIKKEPSSFSEKSDSECSQSLVEPLQKLSESNSQTYHKSLNDRTSNLKLKIKEELESSDDDCQSPNNKNNLSFNKSHNQTINTIMDDDDDTVGFEDSQSIITQTVAEMTAHNGQTFKKRHIDEINSSGDETNICHVSNSYSQTKFMDDLRNNKNVSEDFSKIKIKEEPSSSEDEESCSLLTDDLPFTQLAGRNNLPYPHLKDPPFSCTQGINSPFNEQVDDLPCTQLAETICDKKAKSLYAHSSKSPLNKLEDDLPCAQPVKILDDLEEDSPHTQLGKLGLTKSRFRKDDLPSSHFVKPAPVNYLSKKEGHLQRTQSSSPLSNMQIDDLPCTQLLKPSSAESFSIEKEDALTCTQLAKPVSNMEMDGLHCTQFVVPAPIKDIFVKEEDELPDTRPSSPMSQMQTDDLPCTQLVEPSSKNTISKEEGALSCMQLARPVSGMEINIQMDDLPTTPFVALAPVKYSCKRKIDSLMDTQLTNSLSQRQMDDLPCTQLVEPSSNNCASIEEDALPCTQLVKTSSKIFISDEEDDFLPCTQIAKSISSMEMDDLPCTQLARPLSSKHMDDLPNPQFVMPAPVKCPSKKTLAALPATLPSISLSQIQMDDLPCTQAVEFSSIKSFSDKEEDSLPCTQLARHISSMEMDDLPCAQLVKPLSKIQMDDLPSTQLVVSAPVKNPSTKEVNALPAAQPNIPHSQIQVDDLPCTQSVESSSVKSLPDKEEDSLPYTQLAKPISSMEMEDLPCTQLAKPLSSMQMNDLRSPQFVVPASAKCPSKKTLAALPATLPSISVSQKQMDDLPCTQAVEFSSIKSFSDKEDSLPCTQLARPNSSMEINDLPCTQLARPLSRMQMDDLPSTQLVASAPMKSPTKKVNTLPTARPYNSQSQMQMDDLPCTQLVEPSSVKSLSDKEDSLPCTQLATSMSNLHSQKSQNDHHVQNLPASACSEKLECDAESQTKQKQSGNFLEAENHNQHNLRSTQANTNINSLENSENLSNLNSNFDDDFDLPETQPLTLDQNHLKSKKLLQEKYNDEQVADEKLLSNIDKLKIKRPPKRKVEGVHKNLPQVLMPIPSRQIPIPKPSNRKTFSFDQVKQQYDAKDNKNTLHENISHGRMLALTKIGDLSTKQKLSSVLKEEQVSSECKPENPNNFKSEKSLFLDEPEILVSSIANYNFEAKMDKSNEPADSEIEIINDNKIMRVKNVDEVVLSSDEEDLPATQFIDRISDQCPSLPSRKRFEGFSVPVKRELNNSTSLPKTQQSIAVENSVDGFNANGNNLKKIVVKKEIALDDFEVENVKTLNSLSVKQEKCEETILKKIKMEPLQQLKTKEKVSRLIKHENKSHDSADITAVKSKSTNQKMPNTKNINNNANRWVRSHEEHVSKTDIADHKRNTVRDRSSSSGAKVKLEKERKGKTESSSVMKIHSKAVNKTESENRSFSKSDSNSNIKLNTESVNQIKLVSKDKTPKREHISSSHTHAKGECNKEHKLNTEKCKTSSKEANYHEESKRRKHSLDESKKVQDHKKLKMDSLTIKNEPTTDKNGKHSFEKSFNKKDTHEFKNTKIVDNTRQKSLEISVKTEKMFNLGKVKETFVSNDGKSRNDNKAAKVHSKIYESQNSNKSSSEMNSKVAHSSSYDKKKNYKYVSADNKCKEFGNIPFNDIERLNGRIKGESGSEKVRIKGEFDSEKKVNNRLKESKTNFKNGSTRTGSEIKRSDSLEGERNAKRPRLENLSCNEDTSDSHSDYSRSSKISSESNFRKKYKHQRNALNTLNEIADEIVSTSKNCEPDKLNQDENVDFEEIKKSRDISSLGRKVDKAHLKDEIAAEVKIALKPFYTVGLIDKEDYKDIMRKAVPKIFMNCGNYVHPEKIKNLVTSYVKKLTNS</sequence>
<dbReference type="CDD" id="cd15536">
    <property type="entry name" value="PHD_PHRF1"/>
    <property type="match status" value="1"/>
</dbReference>
<dbReference type="EMBL" id="CAXIEN010000386">
    <property type="protein sequence ID" value="CAL1296002.1"/>
    <property type="molecule type" value="Genomic_DNA"/>
</dbReference>
<protein>
    <recommendedName>
        <fullName evidence="10">PHD and RING finger domain-containing protein 1</fullName>
    </recommendedName>
</protein>
<dbReference type="GO" id="GO:0008270">
    <property type="term" value="F:zinc ion binding"/>
    <property type="evidence" value="ECO:0007669"/>
    <property type="project" value="UniProtKB-KW"/>
</dbReference>
<feature type="compositionally biased region" description="Basic residues" evidence="5">
    <location>
        <begin position="249"/>
        <end position="267"/>
    </location>
</feature>
<feature type="compositionally biased region" description="Basic and acidic residues" evidence="5">
    <location>
        <begin position="2340"/>
        <end position="2352"/>
    </location>
</feature>
<dbReference type="PANTHER" id="PTHR12618">
    <property type="entry name" value="PHD AND RING FINGER DOMAIN-CONTAINING PROTEIN 1"/>
    <property type="match status" value="1"/>
</dbReference>
<dbReference type="InterPro" id="IPR019787">
    <property type="entry name" value="Znf_PHD-finger"/>
</dbReference>
<feature type="compositionally biased region" description="Low complexity" evidence="5">
    <location>
        <begin position="594"/>
        <end position="611"/>
    </location>
</feature>
<evidence type="ECO:0000259" key="7">
    <source>
        <dbReference type="PROSITE" id="PS50089"/>
    </source>
</evidence>
<dbReference type="PROSITE" id="PS01359">
    <property type="entry name" value="ZF_PHD_1"/>
    <property type="match status" value="1"/>
</dbReference>
<proteinExistence type="predicted"/>
<feature type="domain" description="PHD-type" evidence="6">
    <location>
        <begin position="152"/>
        <end position="202"/>
    </location>
</feature>
<dbReference type="PROSITE" id="PS00518">
    <property type="entry name" value="ZF_RING_1"/>
    <property type="match status" value="1"/>
</dbReference>
<feature type="region of interest" description="Disordered" evidence="5">
    <location>
        <begin position="380"/>
        <end position="400"/>
    </location>
</feature>
<feature type="compositionally biased region" description="Polar residues" evidence="5">
    <location>
        <begin position="875"/>
        <end position="887"/>
    </location>
</feature>
<dbReference type="InterPro" id="IPR011011">
    <property type="entry name" value="Znf_FYVE_PHD"/>
</dbReference>
<keyword evidence="3" id="KW-0862">Zinc</keyword>
<dbReference type="InterPro" id="IPR019786">
    <property type="entry name" value="Zinc_finger_PHD-type_CS"/>
</dbReference>
<accession>A0AAV2BIF9</accession>
<feature type="compositionally biased region" description="Polar residues" evidence="5">
    <location>
        <begin position="612"/>
        <end position="629"/>
    </location>
</feature>
<feature type="compositionally biased region" description="Polar residues" evidence="5">
    <location>
        <begin position="1677"/>
        <end position="1695"/>
    </location>
</feature>
<dbReference type="InterPro" id="IPR013083">
    <property type="entry name" value="Znf_RING/FYVE/PHD"/>
</dbReference>
<dbReference type="Gene3D" id="3.30.40.10">
    <property type="entry name" value="Zinc/RING finger domain, C3HC4 (zinc finger)"/>
    <property type="match status" value="2"/>
</dbReference>
<feature type="region of interest" description="Disordered" evidence="5">
    <location>
        <begin position="2493"/>
        <end position="2562"/>
    </location>
</feature>
<feature type="compositionally biased region" description="Acidic residues" evidence="5">
    <location>
        <begin position="13"/>
        <end position="50"/>
    </location>
</feature>
<comment type="caution">
    <text evidence="8">The sequence shown here is derived from an EMBL/GenBank/DDBJ whole genome shotgun (WGS) entry which is preliminary data.</text>
</comment>
<dbReference type="InterPro" id="IPR047157">
    <property type="entry name" value="PHRF1/Atg35"/>
</dbReference>
<evidence type="ECO:0000313" key="9">
    <source>
        <dbReference type="Proteomes" id="UP001497382"/>
    </source>
</evidence>
<organism evidence="8 9">
    <name type="scientific">Larinioides sclopetarius</name>
    <dbReference type="NCBI Taxonomy" id="280406"/>
    <lineage>
        <taxon>Eukaryota</taxon>
        <taxon>Metazoa</taxon>
        <taxon>Ecdysozoa</taxon>
        <taxon>Arthropoda</taxon>
        <taxon>Chelicerata</taxon>
        <taxon>Arachnida</taxon>
        <taxon>Araneae</taxon>
        <taxon>Araneomorphae</taxon>
        <taxon>Entelegynae</taxon>
        <taxon>Araneoidea</taxon>
        <taxon>Araneidae</taxon>
        <taxon>Larinioides</taxon>
    </lineage>
</organism>
<dbReference type="Pfam" id="PF23030">
    <property type="entry name" value="SCAF11-like_C"/>
    <property type="match status" value="1"/>
</dbReference>
<dbReference type="InterPro" id="IPR057031">
    <property type="entry name" value="SFR19-like_C"/>
</dbReference>
<feature type="region of interest" description="Disordered" evidence="5">
    <location>
        <begin position="868"/>
        <end position="887"/>
    </location>
</feature>
<feature type="region of interest" description="Disordered" evidence="5">
    <location>
        <begin position="492"/>
        <end position="568"/>
    </location>
</feature>
<gene>
    <name evidence="8" type="ORF">LARSCL_LOCUS19583</name>
</gene>
<feature type="region of interest" description="Disordered" evidence="5">
    <location>
        <begin position="817"/>
        <end position="853"/>
    </location>
</feature>
<feature type="compositionally biased region" description="Polar residues" evidence="5">
    <location>
        <begin position="840"/>
        <end position="853"/>
    </location>
</feature>
<dbReference type="PROSITE" id="PS50089">
    <property type="entry name" value="ZF_RING_2"/>
    <property type="match status" value="1"/>
</dbReference>
<feature type="domain" description="RING-type" evidence="7">
    <location>
        <begin position="74"/>
        <end position="115"/>
    </location>
</feature>
<evidence type="ECO:0000313" key="8">
    <source>
        <dbReference type="EMBL" id="CAL1296002.1"/>
    </source>
</evidence>
<feature type="region of interest" description="Disordered" evidence="5">
    <location>
        <begin position="1796"/>
        <end position="1820"/>
    </location>
</feature>
<feature type="region of interest" description="Disordered" evidence="5">
    <location>
        <begin position="225"/>
        <end position="365"/>
    </location>
</feature>
<feature type="compositionally biased region" description="Polar residues" evidence="5">
    <location>
        <begin position="559"/>
        <end position="568"/>
    </location>
</feature>
<feature type="compositionally biased region" description="Basic and acidic residues" evidence="5">
    <location>
        <begin position="817"/>
        <end position="827"/>
    </location>
</feature>